<sequence>MKHSPKPFAVEIKKSRRAPALPLEPVPKERLDFGGPTQAPLEKDRSAASPMSGDDFAIPAFLQSDKPAPRPAADSWSKEAEQLFGPKPVAATSQEPVEARARPRILQSLIPAESPMTAPSNNASAAATRAAQAKTETPRPRREAAQDERANQERGPARRSKIESFADAEAPRKAAGVEVQGELSLGVKRQPKRRRPAASAPLPAPRESQPAPTRSFAKTPAQDVKDHADGPPRVSLARLGRDDAAALPRGQHWKRRLHPRAW</sequence>
<dbReference type="HOGENOM" id="CLU_1060941_0_0_5"/>
<name>B8ESS9_METSB</name>
<feature type="compositionally biased region" description="Low complexity" evidence="1">
    <location>
        <begin position="117"/>
        <end position="133"/>
    </location>
</feature>
<feature type="compositionally biased region" description="Basic and acidic residues" evidence="1">
    <location>
        <begin position="136"/>
        <end position="172"/>
    </location>
</feature>
<organism evidence="2 3">
    <name type="scientific">Methylocella silvestris (strain DSM 15510 / CIP 108128 / LMG 27833 / NCIMB 13906 / BL2)</name>
    <dbReference type="NCBI Taxonomy" id="395965"/>
    <lineage>
        <taxon>Bacteria</taxon>
        <taxon>Pseudomonadati</taxon>
        <taxon>Pseudomonadota</taxon>
        <taxon>Alphaproteobacteria</taxon>
        <taxon>Hyphomicrobiales</taxon>
        <taxon>Beijerinckiaceae</taxon>
        <taxon>Methylocella</taxon>
    </lineage>
</organism>
<dbReference type="Proteomes" id="UP000002257">
    <property type="component" value="Chromosome"/>
</dbReference>
<dbReference type="RefSeq" id="WP_012590484.1">
    <property type="nucleotide sequence ID" value="NC_011666.1"/>
</dbReference>
<accession>B8ESS9</accession>
<keyword evidence="3" id="KW-1185">Reference proteome</keyword>
<reference evidence="2 3" key="1">
    <citation type="journal article" date="2010" name="J. Bacteriol.">
        <title>Complete genome sequence of the aerobic facultative methanotroph Methylocella silvestris BL2.</title>
        <authorList>
            <person name="Chen Y."/>
            <person name="Crombie A."/>
            <person name="Rahman M.T."/>
            <person name="Dedysh S.N."/>
            <person name="Liesack W."/>
            <person name="Stott M.B."/>
            <person name="Alam M."/>
            <person name="Theisen A.R."/>
            <person name="Murrell J.C."/>
            <person name="Dunfield P.F."/>
        </authorList>
    </citation>
    <scope>NUCLEOTIDE SEQUENCE [LARGE SCALE GENOMIC DNA]</scope>
    <source>
        <strain evidence="3">DSM 15510 / CIP 108128 / LMG 27833 / NCIMB 13906 / BL2</strain>
    </source>
</reference>
<dbReference type="KEGG" id="msl:Msil_1450"/>
<evidence type="ECO:0000313" key="2">
    <source>
        <dbReference type="EMBL" id="ACK50414.1"/>
    </source>
</evidence>
<proteinExistence type="predicted"/>
<dbReference type="OrthoDB" id="8020326at2"/>
<gene>
    <name evidence="2" type="ordered locus">Msil_1450</name>
</gene>
<dbReference type="AlphaFoldDB" id="B8ESS9"/>
<protein>
    <submittedName>
        <fullName evidence="2">Uncharacterized protein</fullName>
    </submittedName>
</protein>
<feature type="region of interest" description="Disordered" evidence="1">
    <location>
        <begin position="1"/>
        <end position="262"/>
    </location>
</feature>
<dbReference type="EMBL" id="CP001280">
    <property type="protein sequence ID" value="ACK50414.1"/>
    <property type="molecule type" value="Genomic_DNA"/>
</dbReference>
<feature type="compositionally biased region" description="Basic residues" evidence="1">
    <location>
        <begin position="251"/>
        <end position="262"/>
    </location>
</feature>
<evidence type="ECO:0000256" key="1">
    <source>
        <dbReference type="SAM" id="MobiDB-lite"/>
    </source>
</evidence>
<dbReference type="eggNOG" id="ENOG502ZTZ5">
    <property type="taxonomic scope" value="Bacteria"/>
</dbReference>
<evidence type="ECO:0000313" key="3">
    <source>
        <dbReference type="Proteomes" id="UP000002257"/>
    </source>
</evidence>